<reference evidence="1" key="1">
    <citation type="submission" date="2023-02" db="EMBL/GenBank/DDBJ databases">
        <title>Genome of toxic invasive species Heracleum sosnowskyi carries increased number of genes despite the absence of recent whole-genome duplications.</title>
        <authorList>
            <person name="Schelkunov M."/>
            <person name="Shtratnikova V."/>
            <person name="Makarenko M."/>
            <person name="Klepikova A."/>
            <person name="Omelchenko D."/>
            <person name="Novikova G."/>
            <person name="Obukhova E."/>
            <person name="Bogdanov V."/>
            <person name="Penin A."/>
            <person name="Logacheva M."/>
        </authorList>
    </citation>
    <scope>NUCLEOTIDE SEQUENCE</scope>
    <source>
        <strain evidence="1">Hsosn_3</strain>
        <tissue evidence="1">Leaf</tissue>
    </source>
</reference>
<accession>A0AAD8MNS7</accession>
<dbReference type="AlphaFoldDB" id="A0AAD8MNS7"/>
<dbReference type="Proteomes" id="UP001237642">
    <property type="component" value="Unassembled WGS sequence"/>
</dbReference>
<gene>
    <name evidence="1" type="ORF">POM88_021255</name>
</gene>
<name>A0AAD8MNS7_9APIA</name>
<evidence type="ECO:0000313" key="2">
    <source>
        <dbReference type="Proteomes" id="UP001237642"/>
    </source>
</evidence>
<protein>
    <submittedName>
        <fullName evidence="1">Uncharacterized protein</fullName>
    </submittedName>
</protein>
<sequence>MADVIAKLEFAMELEKRTRSSADYVFLMDTGRLPEDQENNNTVGVLENLEADIGGVFCSREDDPEGIIEIQRNLPSSKMKDKGMLKVIAKKVFKAIIRGKKSIAKKNTNNGISSRRKPTNLELVGSARELSTESSSSVRSLSEETQIRQFSFMKIQDATNSLHADLILSYGHQGNGQHTSLWFDPWNNSTPICLSSNDLIIFHYGLHKSAKVSSILSSIGWSLPALNYHHMVVWRDQFLLSTPFNLNKIDEIRWYGISLKALKVTNLWQAVRQVGTQITWTLAQHLGSKIFISSLVNHA</sequence>
<keyword evidence="2" id="KW-1185">Reference proteome</keyword>
<proteinExistence type="predicted"/>
<evidence type="ECO:0000313" key="1">
    <source>
        <dbReference type="EMBL" id="KAK1383520.1"/>
    </source>
</evidence>
<reference evidence="1" key="2">
    <citation type="submission" date="2023-05" db="EMBL/GenBank/DDBJ databases">
        <authorList>
            <person name="Schelkunov M.I."/>
        </authorList>
    </citation>
    <scope>NUCLEOTIDE SEQUENCE</scope>
    <source>
        <strain evidence="1">Hsosn_3</strain>
        <tissue evidence="1">Leaf</tissue>
    </source>
</reference>
<dbReference type="EMBL" id="JAUIZM010000005">
    <property type="protein sequence ID" value="KAK1383520.1"/>
    <property type="molecule type" value="Genomic_DNA"/>
</dbReference>
<organism evidence="1 2">
    <name type="scientific">Heracleum sosnowskyi</name>
    <dbReference type="NCBI Taxonomy" id="360622"/>
    <lineage>
        <taxon>Eukaryota</taxon>
        <taxon>Viridiplantae</taxon>
        <taxon>Streptophyta</taxon>
        <taxon>Embryophyta</taxon>
        <taxon>Tracheophyta</taxon>
        <taxon>Spermatophyta</taxon>
        <taxon>Magnoliopsida</taxon>
        <taxon>eudicotyledons</taxon>
        <taxon>Gunneridae</taxon>
        <taxon>Pentapetalae</taxon>
        <taxon>asterids</taxon>
        <taxon>campanulids</taxon>
        <taxon>Apiales</taxon>
        <taxon>Apiaceae</taxon>
        <taxon>Apioideae</taxon>
        <taxon>apioid superclade</taxon>
        <taxon>Tordylieae</taxon>
        <taxon>Tordyliinae</taxon>
        <taxon>Heracleum</taxon>
    </lineage>
</organism>
<comment type="caution">
    <text evidence="1">The sequence shown here is derived from an EMBL/GenBank/DDBJ whole genome shotgun (WGS) entry which is preliminary data.</text>
</comment>